<comment type="caution">
    <text evidence="2">The sequence shown here is derived from an EMBL/GenBank/DDBJ whole genome shotgun (WGS) entry which is preliminary data.</text>
</comment>
<dbReference type="PANTHER" id="PTHR34322:SF2">
    <property type="entry name" value="TRANSPOSASE IS200-LIKE DOMAIN-CONTAINING PROTEIN"/>
    <property type="match status" value="1"/>
</dbReference>
<dbReference type="RefSeq" id="WP_323210239.1">
    <property type="nucleotide sequence ID" value="NZ_JAYFSN010000047.1"/>
</dbReference>
<proteinExistence type="predicted"/>
<dbReference type="InterPro" id="IPR002686">
    <property type="entry name" value="Transposase_17"/>
</dbReference>
<dbReference type="Gene3D" id="3.30.70.1290">
    <property type="entry name" value="Transposase IS200-like"/>
    <property type="match status" value="1"/>
</dbReference>
<protein>
    <submittedName>
        <fullName evidence="2">Transposase</fullName>
    </submittedName>
</protein>
<organism evidence="2 3">
    <name type="scientific">Xanthomonas floridensis</name>
    <dbReference type="NCBI Taxonomy" id="1843580"/>
    <lineage>
        <taxon>Bacteria</taxon>
        <taxon>Pseudomonadati</taxon>
        <taxon>Pseudomonadota</taxon>
        <taxon>Gammaproteobacteria</taxon>
        <taxon>Lysobacterales</taxon>
        <taxon>Lysobacteraceae</taxon>
        <taxon>Xanthomonas</taxon>
    </lineage>
</organism>
<name>A0ABU5Q3I6_9XANT</name>
<dbReference type="InterPro" id="IPR036515">
    <property type="entry name" value="Transposase_17_sf"/>
</dbReference>
<evidence type="ECO:0000259" key="1">
    <source>
        <dbReference type="SMART" id="SM01321"/>
    </source>
</evidence>
<sequence>MRGCERFAVRVHAFVLMDNHVHLLVSADKAGAVSSTMRPSGQSYVQAFNVRHRRSGTLWQGGSSPAWNRPNSMCSLPCATQSGTRPHGGTANRVPLVKRAHASGAREKSTHHAAQGLGCDVAERLSVYASGFMRV</sequence>
<dbReference type="SMART" id="SM01321">
    <property type="entry name" value="Y1_Tnp"/>
    <property type="match status" value="1"/>
</dbReference>
<dbReference type="SUPFAM" id="SSF143422">
    <property type="entry name" value="Transposase IS200-like"/>
    <property type="match status" value="1"/>
</dbReference>
<evidence type="ECO:0000313" key="2">
    <source>
        <dbReference type="EMBL" id="MEA5126450.1"/>
    </source>
</evidence>
<accession>A0ABU5Q3I6</accession>
<dbReference type="Pfam" id="PF01797">
    <property type="entry name" value="Y1_Tnp"/>
    <property type="match status" value="1"/>
</dbReference>
<reference evidence="2 3" key="1">
    <citation type="submission" date="2023-12" db="EMBL/GenBank/DDBJ databases">
        <title>Genome sequencing of Xanthomonas floridensis.</title>
        <authorList>
            <person name="Greer S."/>
            <person name="Harrison J."/>
            <person name="Grant M."/>
            <person name="Vicente J."/>
            <person name="Studholme D."/>
        </authorList>
    </citation>
    <scope>NUCLEOTIDE SEQUENCE [LARGE SCALE GENOMIC DNA]</scope>
    <source>
        <strain evidence="2 3">WHRI 8848</strain>
    </source>
</reference>
<keyword evidence="3" id="KW-1185">Reference proteome</keyword>
<dbReference type="PANTHER" id="PTHR34322">
    <property type="entry name" value="TRANSPOSASE, Y1_TNP DOMAIN-CONTAINING"/>
    <property type="match status" value="1"/>
</dbReference>
<gene>
    <name evidence="2" type="ORF">VB146_21910</name>
</gene>
<dbReference type="EMBL" id="JAYFSO010000044">
    <property type="protein sequence ID" value="MEA5126450.1"/>
    <property type="molecule type" value="Genomic_DNA"/>
</dbReference>
<dbReference type="Proteomes" id="UP001303614">
    <property type="component" value="Unassembled WGS sequence"/>
</dbReference>
<evidence type="ECO:0000313" key="3">
    <source>
        <dbReference type="Proteomes" id="UP001303614"/>
    </source>
</evidence>
<feature type="domain" description="Transposase IS200-like" evidence="1">
    <location>
        <begin position="1"/>
        <end position="68"/>
    </location>
</feature>